<evidence type="ECO:0000313" key="2">
    <source>
        <dbReference type="Proteomes" id="UP000005467"/>
    </source>
</evidence>
<comment type="caution">
    <text evidence="1">The sequence shown here is derived from an EMBL/GenBank/DDBJ whole genome shotgun (WGS) entry which is preliminary data.</text>
</comment>
<reference evidence="1 2" key="1">
    <citation type="submission" date="2011-01" db="EMBL/GenBank/DDBJ databases">
        <authorList>
            <person name="Muzny D."/>
            <person name="Qin X."/>
            <person name="Deng J."/>
            <person name="Jiang H."/>
            <person name="Liu Y."/>
            <person name="Qu J."/>
            <person name="Song X.-Z."/>
            <person name="Zhang L."/>
            <person name="Thornton R."/>
            <person name="Coyle M."/>
            <person name="Francisco L."/>
            <person name="Jackson L."/>
            <person name="Javaid M."/>
            <person name="Korchina V."/>
            <person name="Kovar C."/>
            <person name="Mata R."/>
            <person name="Mathew T."/>
            <person name="Ngo R."/>
            <person name="Nguyen L."/>
            <person name="Nguyen N."/>
            <person name="Okwuonu G."/>
            <person name="Ongeri F."/>
            <person name="Pham C."/>
            <person name="Simmons D."/>
            <person name="Wilczek-Boney K."/>
            <person name="Hale W."/>
            <person name="Jakkamsetti A."/>
            <person name="Pham P."/>
            <person name="Ruth R."/>
            <person name="San Lucas F."/>
            <person name="Warren J."/>
            <person name="Zhang J."/>
            <person name="Zhao Z."/>
            <person name="Zhou C."/>
            <person name="Zhu D."/>
            <person name="Lee S."/>
            <person name="Bess C."/>
            <person name="Blankenburg K."/>
            <person name="Forbes L."/>
            <person name="Fu Q."/>
            <person name="Gubbala S."/>
            <person name="Hirani K."/>
            <person name="Jayaseelan J.C."/>
            <person name="Lara F."/>
            <person name="Munidasa M."/>
            <person name="Palculict T."/>
            <person name="Patil S."/>
            <person name="Pu L.-L."/>
            <person name="Saada N."/>
            <person name="Tang L."/>
            <person name="Weissenberger G."/>
            <person name="Zhu Y."/>
            <person name="Hemphill L."/>
            <person name="Shang Y."/>
            <person name="Youmans B."/>
            <person name="Ayvaz T."/>
            <person name="Ross M."/>
            <person name="Santibanez J."/>
            <person name="Aqrawi P."/>
            <person name="Gross S."/>
            <person name="Joshi V."/>
            <person name="Fowler G."/>
            <person name="Nazareth L."/>
            <person name="Reid J."/>
            <person name="Worley K."/>
            <person name="Petrosino J."/>
            <person name="Highlander S."/>
            <person name="Gibbs R."/>
        </authorList>
    </citation>
    <scope>NUCLEOTIDE SEQUENCE [LARGE SCALE GENOMIC DNA]</scope>
    <source>
        <strain evidence="1 2">ATCC 25976</strain>
    </source>
</reference>
<dbReference type="Proteomes" id="UP000005467">
    <property type="component" value="Unassembled WGS sequence"/>
</dbReference>
<protein>
    <submittedName>
        <fullName evidence="1">Uncharacterized protein</fullName>
    </submittedName>
</protein>
<organism evidence="1 2">
    <name type="scientific">Actinobacillus ureae ATCC 25976</name>
    <dbReference type="NCBI Taxonomy" id="887324"/>
    <lineage>
        <taxon>Bacteria</taxon>
        <taxon>Pseudomonadati</taxon>
        <taxon>Pseudomonadota</taxon>
        <taxon>Gammaproteobacteria</taxon>
        <taxon>Pasteurellales</taxon>
        <taxon>Pasteurellaceae</taxon>
        <taxon>Actinobacillus</taxon>
    </lineage>
</organism>
<accession>E8KF64</accession>
<proteinExistence type="predicted"/>
<dbReference type="RefSeq" id="WP_005621839.1">
    <property type="nucleotide sequence ID" value="NZ_GL831080.1"/>
</dbReference>
<dbReference type="HOGENOM" id="CLU_129680_0_0_6"/>
<keyword evidence="2" id="KW-1185">Reference proteome</keyword>
<dbReference type="AlphaFoldDB" id="E8KF64"/>
<sequence>MYKITKDYDFLISCFSRFFKEKNIIEKLNDIENLDISGWEIWLQVELLIFLASLDNIAEVYREERCFMDLQKEKLKTLCSIDFIIRQKGAHSFIPLGIKQNSAAASCIRNMCKDLEKYNKIRDTQLPSERNLWLMGIHRKVSREHIIKLIRKNYLDLDERFIFTQEIKNTNFMFTLF</sequence>
<dbReference type="EMBL" id="AEVG01000032">
    <property type="protein sequence ID" value="EFX92491.1"/>
    <property type="molecule type" value="Genomic_DNA"/>
</dbReference>
<name>E8KF64_9PAST</name>
<evidence type="ECO:0000313" key="1">
    <source>
        <dbReference type="EMBL" id="EFX92491.1"/>
    </source>
</evidence>
<gene>
    <name evidence="1" type="ORF">HMPREF0027_0481</name>
</gene>